<proteinExistence type="inferred from homology"/>
<protein>
    <recommendedName>
        <fullName evidence="6">Protein FAR1-RELATED SEQUENCE</fullName>
    </recommendedName>
</protein>
<evidence type="ECO:0000313" key="10">
    <source>
        <dbReference type="Proteomes" id="UP000245207"/>
    </source>
</evidence>
<dbReference type="InterPro" id="IPR004330">
    <property type="entry name" value="FAR1_DNA_bnd_dom"/>
</dbReference>
<organism evidence="9 10">
    <name type="scientific">Artemisia annua</name>
    <name type="common">Sweet wormwood</name>
    <dbReference type="NCBI Taxonomy" id="35608"/>
    <lineage>
        <taxon>Eukaryota</taxon>
        <taxon>Viridiplantae</taxon>
        <taxon>Streptophyta</taxon>
        <taxon>Embryophyta</taxon>
        <taxon>Tracheophyta</taxon>
        <taxon>Spermatophyta</taxon>
        <taxon>Magnoliopsida</taxon>
        <taxon>eudicotyledons</taxon>
        <taxon>Gunneridae</taxon>
        <taxon>Pentapetalae</taxon>
        <taxon>asterids</taxon>
        <taxon>campanulids</taxon>
        <taxon>Asterales</taxon>
        <taxon>Asteraceae</taxon>
        <taxon>Asteroideae</taxon>
        <taxon>Anthemideae</taxon>
        <taxon>Artemisiinae</taxon>
        <taxon>Artemisia</taxon>
    </lineage>
</organism>
<evidence type="ECO:0000256" key="5">
    <source>
        <dbReference type="PROSITE-ProRule" id="PRU00325"/>
    </source>
</evidence>
<keyword evidence="10" id="KW-1185">Reference proteome</keyword>
<name>A0A2U1NSN3_ARTAN</name>
<dbReference type="GO" id="GO:0006355">
    <property type="term" value="P:regulation of DNA-templated transcription"/>
    <property type="evidence" value="ECO:0007669"/>
    <property type="project" value="UniProtKB-UniRule"/>
</dbReference>
<evidence type="ECO:0000256" key="4">
    <source>
        <dbReference type="ARBA" id="ARBA00022833"/>
    </source>
</evidence>
<comment type="subcellular location">
    <subcellularLocation>
        <location evidence="6">Nucleus</location>
    </subcellularLocation>
</comment>
<reference evidence="9 10" key="1">
    <citation type="journal article" date="2018" name="Mol. Plant">
        <title>The genome of Artemisia annua provides insight into the evolution of Asteraceae family and artemisinin biosynthesis.</title>
        <authorList>
            <person name="Shen Q."/>
            <person name="Zhang L."/>
            <person name="Liao Z."/>
            <person name="Wang S."/>
            <person name="Yan T."/>
            <person name="Shi P."/>
            <person name="Liu M."/>
            <person name="Fu X."/>
            <person name="Pan Q."/>
            <person name="Wang Y."/>
            <person name="Lv Z."/>
            <person name="Lu X."/>
            <person name="Zhang F."/>
            <person name="Jiang W."/>
            <person name="Ma Y."/>
            <person name="Chen M."/>
            <person name="Hao X."/>
            <person name="Li L."/>
            <person name="Tang Y."/>
            <person name="Lv G."/>
            <person name="Zhou Y."/>
            <person name="Sun X."/>
            <person name="Brodelius P.E."/>
            <person name="Rose J.K.C."/>
            <person name="Tang K."/>
        </authorList>
    </citation>
    <scope>NUCLEOTIDE SEQUENCE [LARGE SCALE GENOMIC DNA]</scope>
    <source>
        <strain evidence="10">cv. Huhao1</strain>
        <tissue evidence="9">Leaf</tissue>
    </source>
</reference>
<dbReference type="SMART" id="SM00575">
    <property type="entry name" value="ZnF_PMZ"/>
    <property type="match status" value="1"/>
</dbReference>
<dbReference type="GO" id="GO:0008270">
    <property type="term" value="F:zinc ion binding"/>
    <property type="evidence" value="ECO:0007669"/>
    <property type="project" value="UniProtKB-UniRule"/>
</dbReference>
<dbReference type="AlphaFoldDB" id="A0A2U1NSN3"/>
<dbReference type="InterPro" id="IPR007527">
    <property type="entry name" value="Znf_SWIM"/>
</dbReference>
<evidence type="ECO:0000256" key="2">
    <source>
        <dbReference type="ARBA" id="ARBA00022723"/>
    </source>
</evidence>
<accession>A0A2U1NSN3</accession>
<dbReference type="InterPro" id="IPR031052">
    <property type="entry name" value="FHY3/FAR1"/>
</dbReference>
<dbReference type="InterPro" id="IPR018289">
    <property type="entry name" value="MULE_transposase_dom"/>
</dbReference>
<dbReference type="Pfam" id="PF03101">
    <property type="entry name" value="FAR1"/>
    <property type="match status" value="1"/>
</dbReference>
<dbReference type="STRING" id="35608.A0A2U1NSN3"/>
<dbReference type="PROSITE" id="PS50966">
    <property type="entry name" value="ZF_SWIM"/>
    <property type="match status" value="1"/>
</dbReference>
<dbReference type="GO" id="GO:0005634">
    <property type="term" value="C:nucleus"/>
    <property type="evidence" value="ECO:0007669"/>
    <property type="project" value="UniProtKB-SubCell"/>
</dbReference>
<feature type="compositionally biased region" description="Polar residues" evidence="7">
    <location>
        <begin position="351"/>
        <end position="362"/>
    </location>
</feature>
<dbReference type="PANTHER" id="PTHR31669">
    <property type="entry name" value="PROTEIN FAR1-RELATED SEQUENCE 10-RELATED"/>
    <property type="match status" value="1"/>
</dbReference>
<evidence type="ECO:0000256" key="1">
    <source>
        <dbReference type="ARBA" id="ARBA00005889"/>
    </source>
</evidence>
<evidence type="ECO:0000259" key="8">
    <source>
        <dbReference type="PROSITE" id="PS50966"/>
    </source>
</evidence>
<comment type="similarity">
    <text evidence="1 6">Belongs to the FHY3/FAR1 family.</text>
</comment>
<comment type="caution">
    <text evidence="9">The sequence shown here is derived from an EMBL/GenBank/DDBJ whole genome shotgun (WGS) entry which is preliminary data.</text>
</comment>
<dbReference type="EMBL" id="PKPP01002263">
    <property type="protein sequence ID" value="PWA76481.1"/>
    <property type="molecule type" value="Genomic_DNA"/>
</dbReference>
<evidence type="ECO:0000256" key="7">
    <source>
        <dbReference type="SAM" id="MobiDB-lite"/>
    </source>
</evidence>
<dbReference type="InterPro" id="IPR006564">
    <property type="entry name" value="Znf_PMZ"/>
</dbReference>
<keyword evidence="3 5" id="KW-0863">Zinc-finger</keyword>
<evidence type="ECO:0000256" key="6">
    <source>
        <dbReference type="RuleBase" id="RU367018"/>
    </source>
</evidence>
<dbReference type="OrthoDB" id="1568363at2759"/>
<dbReference type="Proteomes" id="UP000245207">
    <property type="component" value="Unassembled WGS sequence"/>
</dbReference>
<dbReference type="Pfam" id="PF10551">
    <property type="entry name" value="MULE"/>
    <property type="match status" value="1"/>
</dbReference>
<evidence type="ECO:0000313" key="9">
    <source>
        <dbReference type="EMBL" id="PWA76481.1"/>
    </source>
</evidence>
<dbReference type="PANTHER" id="PTHR31669:SF263">
    <property type="entry name" value="PROTEIN FAR1-RELATED SEQUENCE"/>
    <property type="match status" value="1"/>
</dbReference>
<keyword evidence="6" id="KW-0539">Nucleus</keyword>
<dbReference type="InterPro" id="IPR036875">
    <property type="entry name" value="Znf_CCHC_sf"/>
</dbReference>
<keyword evidence="4 6" id="KW-0862">Zinc</keyword>
<evidence type="ECO:0000256" key="3">
    <source>
        <dbReference type="ARBA" id="ARBA00022771"/>
    </source>
</evidence>
<dbReference type="Pfam" id="PF04434">
    <property type="entry name" value="SWIM"/>
    <property type="match status" value="1"/>
</dbReference>
<dbReference type="SUPFAM" id="SSF57756">
    <property type="entry name" value="Retrovirus zinc finger-like domains"/>
    <property type="match status" value="1"/>
</dbReference>
<dbReference type="GO" id="GO:0003676">
    <property type="term" value="F:nucleic acid binding"/>
    <property type="evidence" value="ECO:0007669"/>
    <property type="project" value="InterPro"/>
</dbReference>
<feature type="domain" description="SWIM-type" evidence="8">
    <location>
        <begin position="284"/>
        <end position="318"/>
    </location>
</feature>
<keyword evidence="2 6" id="KW-0479">Metal-binding</keyword>
<gene>
    <name evidence="9" type="ORF">CTI12_AA234540</name>
</gene>
<feature type="region of interest" description="Disordered" evidence="7">
    <location>
        <begin position="351"/>
        <end position="389"/>
    </location>
</feature>
<comment type="function">
    <text evidence="6">Putative transcription activator involved in regulating light control of development.</text>
</comment>
<sequence>MNGFSVRYGRFENKKKTGEKKRHDFFCHREGFLEGKVVDYSKKQRNRGSSRCGCKAHMRIKLKRINEIFLEEWQVVEFVAEHNHVLLSTKEKFCLLMGKPPQTILMDQDPWMSEAIAQEMSTTKHAFCIWHITTKFSGWFNSLLRSEYSSWCSEFYNLYKLDTVEEFEQQWPLVIAKYNLNDNKHVVGFYEIRELWVPAYLRGFFFGGMTTTGKSKSINAFIKRFISSRTCLNQFVRQEQGHHYLTPYAFKKFQHEFGKAFQYSIHEENCTTFIVNHHKATRHHTVFWDGNVATCSCKYFEFVGILCRHILSVFVHKDCFEIPSTYWLSRWRRKDQLQDTSPLDQEATLMDSTPLNNSQLGPLSTDLVQRPPKSTPKGRPKKIRPNGGNEFTKQVRRCSLCKSTGHYISNCPEKENITDRGIAQ</sequence>